<dbReference type="AlphaFoldDB" id="A0A7I8J250"/>
<gene>
    <name evidence="2" type="ORF">SI7747_06008462</name>
    <name evidence="3" type="ORF">SI7747_08010685</name>
    <name evidence="4" type="ORF">SI7747_UN020572</name>
</gene>
<dbReference type="EMBL" id="CACRZD030000006">
    <property type="protein sequence ID" value="CAA6662069.1"/>
    <property type="molecule type" value="Genomic_DNA"/>
</dbReference>
<reference evidence="3 5" key="1">
    <citation type="submission" date="2019-12" db="EMBL/GenBank/DDBJ databases">
        <authorList>
            <person name="Scholz U."/>
            <person name="Mascher M."/>
            <person name="Fiebig A."/>
        </authorList>
    </citation>
    <scope>NUCLEOTIDE SEQUENCE</scope>
</reference>
<dbReference type="EMBL" id="LR743595">
    <property type="protein sequence ID" value="CAA2624874.1"/>
    <property type="molecule type" value="Genomic_DNA"/>
</dbReference>
<sequence length="73" mass="7666">MISPSCSNERGERTAASHRGVFGSSSSCCAKGGDPRSLPTLSPLEVGRRDELAHLCRAAGGAKGERRSRPSPR</sequence>
<feature type="region of interest" description="Disordered" evidence="1">
    <location>
        <begin position="1"/>
        <end position="46"/>
    </location>
</feature>
<dbReference type="Proteomes" id="UP001189122">
    <property type="component" value="Unassembled WGS sequence"/>
</dbReference>
<dbReference type="EMBL" id="CACRZD030000008">
    <property type="protein sequence ID" value="CAA6664296.1"/>
    <property type="molecule type" value="Genomic_DNA"/>
</dbReference>
<evidence type="ECO:0000313" key="2">
    <source>
        <dbReference type="EMBL" id="CAA2622423.1"/>
    </source>
</evidence>
<protein>
    <submittedName>
        <fullName evidence="3">Uncharacterized protein</fullName>
    </submittedName>
</protein>
<evidence type="ECO:0000313" key="5">
    <source>
        <dbReference type="Proteomes" id="UP001189122"/>
    </source>
</evidence>
<organism evidence="3">
    <name type="scientific">Spirodela intermedia</name>
    <name type="common">Intermediate duckweed</name>
    <dbReference type="NCBI Taxonomy" id="51605"/>
    <lineage>
        <taxon>Eukaryota</taxon>
        <taxon>Viridiplantae</taxon>
        <taxon>Streptophyta</taxon>
        <taxon>Embryophyta</taxon>
        <taxon>Tracheophyta</taxon>
        <taxon>Spermatophyta</taxon>
        <taxon>Magnoliopsida</taxon>
        <taxon>Liliopsida</taxon>
        <taxon>Araceae</taxon>
        <taxon>Lemnoideae</taxon>
        <taxon>Spirodela</taxon>
    </lineage>
</organism>
<proteinExistence type="predicted"/>
<evidence type="ECO:0000256" key="1">
    <source>
        <dbReference type="SAM" id="MobiDB-lite"/>
    </source>
</evidence>
<dbReference type="EMBL" id="LR743593">
    <property type="protein sequence ID" value="CAA2622423.1"/>
    <property type="molecule type" value="Genomic_DNA"/>
</dbReference>
<accession>A0A7I8J250</accession>
<evidence type="ECO:0000313" key="3">
    <source>
        <dbReference type="EMBL" id="CAA2624874.1"/>
    </source>
</evidence>
<keyword evidence="5" id="KW-1185">Reference proteome</keyword>
<evidence type="ECO:0000313" key="4">
    <source>
        <dbReference type="EMBL" id="CAA6674214.1"/>
    </source>
</evidence>
<dbReference type="EMBL" id="CACRZD030000089">
    <property type="protein sequence ID" value="CAA6674214.1"/>
    <property type="molecule type" value="Genomic_DNA"/>
</dbReference>
<name>A0A7I8J250_SPIIN</name>